<dbReference type="EMBL" id="BMAU01021040">
    <property type="protein sequence ID" value="GFX87876.1"/>
    <property type="molecule type" value="Genomic_DNA"/>
</dbReference>
<organism evidence="1 2">
    <name type="scientific">Trichonephila clavipes</name>
    <name type="common">Golden silk orbweaver</name>
    <name type="synonym">Nephila clavipes</name>
    <dbReference type="NCBI Taxonomy" id="2585209"/>
    <lineage>
        <taxon>Eukaryota</taxon>
        <taxon>Metazoa</taxon>
        <taxon>Ecdysozoa</taxon>
        <taxon>Arthropoda</taxon>
        <taxon>Chelicerata</taxon>
        <taxon>Arachnida</taxon>
        <taxon>Araneae</taxon>
        <taxon>Araneomorphae</taxon>
        <taxon>Entelegynae</taxon>
        <taxon>Araneoidea</taxon>
        <taxon>Nephilidae</taxon>
        <taxon>Trichonephila</taxon>
    </lineage>
</organism>
<name>A0A8X6R9U7_TRICX</name>
<keyword evidence="2" id="KW-1185">Reference proteome</keyword>
<evidence type="ECO:0000313" key="2">
    <source>
        <dbReference type="Proteomes" id="UP000887159"/>
    </source>
</evidence>
<comment type="caution">
    <text evidence="1">The sequence shown here is derived from an EMBL/GenBank/DDBJ whole genome shotgun (WGS) entry which is preliminary data.</text>
</comment>
<dbReference type="AlphaFoldDB" id="A0A8X6R9U7"/>
<sequence length="170" mass="19854">MSERENDKSTNTKSFMQLRYYGKSATETSKFGSRCKAVIHYCEHFCGYTSESIETVYAAVFKKRLQTIAESARILSVISQWILSKDFNMHWVCYLIVPHMLNEYQSADEIRRVSCAELHDMAKTGFQKYTLSQKNICTQKKSSYNHETRQECSLVRDMQMIKISKPMRQG</sequence>
<gene>
    <name evidence="1" type="ORF">TNCV_4373411</name>
</gene>
<accession>A0A8X6R9U7</accession>
<dbReference type="Proteomes" id="UP000887159">
    <property type="component" value="Unassembled WGS sequence"/>
</dbReference>
<reference evidence="1" key="1">
    <citation type="submission" date="2020-08" db="EMBL/GenBank/DDBJ databases">
        <title>Multicomponent nature underlies the extraordinary mechanical properties of spider dragline silk.</title>
        <authorList>
            <person name="Kono N."/>
            <person name="Nakamura H."/>
            <person name="Mori M."/>
            <person name="Yoshida Y."/>
            <person name="Ohtoshi R."/>
            <person name="Malay A.D."/>
            <person name="Moran D.A.P."/>
            <person name="Tomita M."/>
            <person name="Numata K."/>
            <person name="Arakawa K."/>
        </authorList>
    </citation>
    <scope>NUCLEOTIDE SEQUENCE</scope>
</reference>
<protein>
    <submittedName>
        <fullName evidence="1">Uncharacterized protein</fullName>
    </submittedName>
</protein>
<proteinExistence type="predicted"/>
<evidence type="ECO:0000313" key="1">
    <source>
        <dbReference type="EMBL" id="GFX87876.1"/>
    </source>
</evidence>